<proteinExistence type="predicted"/>
<reference evidence="13" key="1">
    <citation type="submission" date="2013-08" db="EMBL/GenBank/DDBJ databases">
        <title>Gene expansion shapes genome architecture in the human pathogen Lichtheimia corymbifera: an evolutionary genomics analysis in the ancient terrestrial Mucorales (Mucoromycotina).</title>
        <authorList>
            <person name="Schwartze V.U."/>
            <person name="Winter S."/>
            <person name="Shelest E."/>
            <person name="Marcet-Houben M."/>
            <person name="Horn F."/>
            <person name="Wehner S."/>
            <person name="Hoffmann K."/>
            <person name="Riege K."/>
            <person name="Sammeth M."/>
            <person name="Nowrousian M."/>
            <person name="Valiante V."/>
            <person name="Linde J."/>
            <person name="Jacobsen I.D."/>
            <person name="Marz M."/>
            <person name="Brakhage A.A."/>
            <person name="Gabaldon T."/>
            <person name="Bocker S."/>
            <person name="Voigt K."/>
        </authorList>
    </citation>
    <scope>NUCLEOTIDE SEQUENCE [LARGE SCALE GENOMIC DNA]</scope>
    <source>
        <strain evidence="13">FSU 9682</strain>
    </source>
</reference>
<feature type="transmembrane region" description="Helical" evidence="10">
    <location>
        <begin position="465"/>
        <end position="483"/>
    </location>
</feature>
<feature type="transmembrane region" description="Helical" evidence="10">
    <location>
        <begin position="437"/>
        <end position="459"/>
    </location>
</feature>
<feature type="transmembrane region" description="Helical" evidence="10">
    <location>
        <begin position="315"/>
        <end position="336"/>
    </location>
</feature>
<gene>
    <name evidence="13" type="ORF">LCOR_04630.1</name>
</gene>
<dbReference type="SMART" id="SM00382">
    <property type="entry name" value="AAA"/>
    <property type="match status" value="2"/>
</dbReference>
<feature type="compositionally biased region" description="Basic and acidic residues" evidence="9">
    <location>
        <begin position="400"/>
        <end position="409"/>
    </location>
</feature>
<sequence length="1553" mass="174209">MNKECLQVWLDGDFTPCFRESILDTILPLFLLKCSAFLIIKALWRHRRSTFMPLTLASSSTANPTYGSLPGSNASADAGVSSERTALQDDPLPKWTLYNMARITASILHIVIAGTALSQLAHDDYVMDPVTEGPWKTLIITAFGAHGLYWLYCLVASISIIFLKRKQLADVLCTHMVALPIADFLLGLVNLRSFYIHSAESTAGFKFTIASVAMDLLLLTITIHEERYLPLRLKDETGRFISAENRASLYSRFMFSYINPLMKEGHKRTLNDDDLDELPYENKAKNAIAYYRYQKRAKMLWSLLRTFKDPLTEQFFYCVVWSLAMFGPPFALNRIVKFIEDPNGQSTTTAFLYVLGMFLASTIQSLSYQQGLYIGRVMGIRIQSIVIGEVYAKALRRKEEQSSQKESGDRQQQQQQQPSRSNINNLLSVDAQKMGDLAAYIFYIYCFPIQITVSIYCLYQLLGVAALYGVVIMILSQPIIYKLSNMFQKIHRNIMGFTDRRMKLVNEMLAAIRIVKFFAWEKEFHKRIMEAREVELKGIRKRLFMYMWMGNVWFLLPVIIMVTVFYVYTLDHELTASTAFTALALFNTFKQALDDLPLITSWLLQANVSMKRVEDFLQQDEVETVPSTVPLEHKTAIGFFNNASFRWETEGDAPPIVSDLNLSFPHGKLSIICGATGSGKTTLLASLLGETHCLSGSAVLPRRANGPFSGIAYVAQTAWLQNRTIRDNILFGLPYDKERYEKVLYMCALVKDLEILEFGDQTEVGERGITLSGGQKQRVAIARAVYSNADIVVLDDCLSAVDAHTAKHLYEQCLMGELLRSRTVILVTHHVSLCIKGADYVVAMHEGRVEASGKPADVIATGVLGEDFSLLEDSSDEETCGSTVVMPTATTTDSLASSSGSSKKPDTTTQQSKSKNDNGNGGKLVLEEKRAEGSVSWKVYSVYFYASGGFIFWLAVLLFFVSTQVSIMGQDYWIKVWSSAYEHKRNASIVVASAFHALGEVPYLTRNTFSADPNTGHEDEVDVKYYLGIYFLIGMVSLTLATLRQLTLFTGSLRASRRVHVQLLDRILHAKVRFFDSTPLGRIVNRFSSDMETIDQALAPSMAALLYAIIGAVAVVVLISSIIPAFLIPGAFIAALFWWIGTYYLDTSRDLKRLNAVSRSPIYVQFHESVNGVATIRAFGCQQRFIEENFEKIDNNNRPFIWMWTSNRWLHCRVDILGALVGFCTGFTLIMAHGSVQAGLAGLALSYSLIFTRSILWTVRQYAMFEMNCNSIERVQEYLNIEQEPAARTNVIPRPQWPETGAVNVQDLVMQYAPDTPAVLRGLSFETRPREKIGIVGRTGSGKSTLALSMFRFMEATSGSITIDGVDISTLGLEDLRSRLTIIPQDPILFTGTLRSNMDPFGEYDDAELYAALKRAQLTDVESLDTAVAENGSNWSQGQRQLIALARALVKRSSLIILDEATSSVDFTTDQKIQQTIRREFVNSSLLCIAHRIRTVADYDRILVLDQGRVVEFDTPFALMTRDGSVFQQMCERSGEFSELLAIAKAKHDNDSN</sequence>
<dbReference type="Gene3D" id="3.40.50.300">
    <property type="entry name" value="P-loop containing nucleotide triphosphate hydrolases"/>
    <property type="match status" value="2"/>
</dbReference>
<dbReference type="InterPro" id="IPR011527">
    <property type="entry name" value="ABC1_TM_dom"/>
</dbReference>
<dbReference type="InterPro" id="IPR027417">
    <property type="entry name" value="P-loop_NTPase"/>
</dbReference>
<dbReference type="PANTHER" id="PTHR24223:SF353">
    <property type="entry name" value="ABC TRANSPORTER ATP-BINDING PROTEIN_PERMEASE VMR1-RELATED"/>
    <property type="match status" value="1"/>
</dbReference>
<evidence type="ECO:0000256" key="3">
    <source>
        <dbReference type="ARBA" id="ARBA00022692"/>
    </source>
</evidence>
<dbReference type="Gene3D" id="1.20.1560.10">
    <property type="entry name" value="ABC transporter type 1, transmembrane domain"/>
    <property type="match status" value="2"/>
</dbReference>
<dbReference type="VEuPathDB" id="FungiDB:LCOR_04630.1"/>
<keyword evidence="5" id="KW-0547">Nucleotide-binding</keyword>
<feature type="transmembrane region" description="Helical" evidence="10">
    <location>
        <begin position="1025"/>
        <end position="1043"/>
    </location>
</feature>
<keyword evidence="14" id="KW-1185">Reference proteome</keyword>
<feature type="transmembrane region" description="Helical" evidence="10">
    <location>
        <begin position="1238"/>
        <end position="1259"/>
    </location>
</feature>
<feature type="transmembrane region" description="Helical" evidence="10">
    <location>
        <begin position="942"/>
        <end position="965"/>
    </location>
</feature>
<dbReference type="CDD" id="cd18604">
    <property type="entry name" value="ABC_6TM_VMR1_D2_like"/>
    <property type="match status" value="1"/>
</dbReference>
<dbReference type="InterPro" id="IPR050173">
    <property type="entry name" value="ABC_transporter_C-like"/>
</dbReference>
<dbReference type="InterPro" id="IPR003439">
    <property type="entry name" value="ABC_transporter-like_ATP-bd"/>
</dbReference>
<dbReference type="Pfam" id="PF00664">
    <property type="entry name" value="ABC_membrane"/>
    <property type="match status" value="2"/>
</dbReference>
<dbReference type="CDD" id="cd03244">
    <property type="entry name" value="ABCC_MRP_domain2"/>
    <property type="match status" value="1"/>
</dbReference>
<feature type="transmembrane region" description="Helical" evidence="10">
    <location>
        <begin position="1214"/>
        <end position="1232"/>
    </location>
</feature>
<dbReference type="PROSITE" id="PS50893">
    <property type="entry name" value="ABC_TRANSPORTER_2"/>
    <property type="match status" value="2"/>
</dbReference>
<evidence type="ECO:0000256" key="10">
    <source>
        <dbReference type="SAM" id="Phobius"/>
    </source>
</evidence>
<feature type="transmembrane region" description="Helical" evidence="10">
    <location>
        <begin position="26"/>
        <end position="44"/>
    </location>
</feature>
<feature type="domain" description="ABC transmembrane type-1" evidence="12">
    <location>
        <begin position="954"/>
        <end position="1267"/>
    </location>
</feature>
<evidence type="ECO:0000256" key="4">
    <source>
        <dbReference type="ARBA" id="ARBA00022737"/>
    </source>
</evidence>
<evidence type="ECO:0000259" key="12">
    <source>
        <dbReference type="PROSITE" id="PS50929"/>
    </source>
</evidence>
<feature type="transmembrane region" description="Helical" evidence="10">
    <location>
        <begin position="1097"/>
        <end position="1119"/>
    </location>
</feature>
<evidence type="ECO:0000256" key="5">
    <source>
        <dbReference type="ARBA" id="ARBA00022741"/>
    </source>
</evidence>
<keyword evidence="3 10" id="KW-0812">Transmembrane</keyword>
<dbReference type="CDD" id="cd03250">
    <property type="entry name" value="ABCC_MRP_domain1"/>
    <property type="match status" value="1"/>
</dbReference>
<comment type="caution">
    <text evidence="13">The sequence shown here is derived from an EMBL/GenBank/DDBJ whole genome shotgun (WGS) entry which is preliminary data.</text>
</comment>
<dbReference type="OrthoDB" id="6500128at2759"/>
<feature type="compositionally biased region" description="Low complexity" evidence="9">
    <location>
        <begin position="893"/>
        <end position="902"/>
    </location>
</feature>
<evidence type="ECO:0000256" key="1">
    <source>
        <dbReference type="ARBA" id="ARBA00004141"/>
    </source>
</evidence>
<comment type="subcellular location">
    <subcellularLocation>
        <location evidence="1">Membrane</location>
        <topology evidence="1">Multi-pass membrane protein</topology>
    </subcellularLocation>
</comment>
<evidence type="ECO:0000256" key="2">
    <source>
        <dbReference type="ARBA" id="ARBA00022448"/>
    </source>
</evidence>
<feature type="transmembrane region" description="Helical" evidence="10">
    <location>
        <begin position="348"/>
        <end position="368"/>
    </location>
</feature>
<accession>A0A068RTA7</accession>
<keyword evidence="4" id="KW-0677">Repeat</keyword>
<evidence type="ECO:0000313" key="14">
    <source>
        <dbReference type="Proteomes" id="UP000027586"/>
    </source>
</evidence>
<dbReference type="GO" id="GO:0000329">
    <property type="term" value="C:fungal-type vacuole membrane"/>
    <property type="evidence" value="ECO:0007669"/>
    <property type="project" value="TreeGrafter"/>
</dbReference>
<feature type="transmembrane region" description="Helical" evidence="10">
    <location>
        <begin position="100"/>
        <end position="118"/>
    </location>
</feature>
<dbReference type="EMBL" id="CBTN010000016">
    <property type="protein sequence ID" value="CDH53254.1"/>
    <property type="molecule type" value="Genomic_DNA"/>
</dbReference>
<evidence type="ECO:0000256" key="9">
    <source>
        <dbReference type="SAM" id="MobiDB-lite"/>
    </source>
</evidence>
<dbReference type="SUPFAM" id="SSF90123">
    <property type="entry name" value="ABC transporter transmembrane region"/>
    <property type="match status" value="2"/>
</dbReference>
<dbReference type="InterPro" id="IPR036640">
    <property type="entry name" value="ABC1_TM_sf"/>
</dbReference>
<evidence type="ECO:0000256" key="6">
    <source>
        <dbReference type="ARBA" id="ARBA00022840"/>
    </source>
</evidence>
<feature type="region of interest" description="Disordered" evidence="9">
    <location>
        <begin position="400"/>
        <end position="420"/>
    </location>
</feature>
<feature type="transmembrane region" description="Helical" evidence="10">
    <location>
        <begin position="138"/>
        <end position="163"/>
    </location>
</feature>
<evidence type="ECO:0000259" key="11">
    <source>
        <dbReference type="PROSITE" id="PS50893"/>
    </source>
</evidence>
<keyword evidence="7 10" id="KW-1133">Transmembrane helix</keyword>
<evidence type="ECO:0000256" key="7">
    <source>
        <dbReference type="ARBA" id="ARBA00022989"/>
    </source>
</evidence>
<evidence type="ECO:0000256" key="8">
    <source>
        <dbReference type="ARBA" id="ARBA00023136"/>
    </source>
</evidence>
<dbReference type="CDD" id="cd18596">
    <property type="entry name" value="ABC_6TM_VMR1_D1_like"/>
    <property type="match status" value="1"/>
</dbReference>
<organism evidence="13 14">
    <name type="scientific">Lichtheimia corymbifera JMRC:FSU:9682</name>
    <dbReference type="NCBI Taxonomy" id="1263082"/>
    <lineage>
        <taxon>Eukaryota</taxon>
        <taxon>Fungi</taxon>
        <taxon>Fungi incertae sedis</taxon>
        <taxon>Mucoromycota</taxon>
        <taxon>Mucoromycotina</taxon>
        <taxon>Mucoromycetes</taxon>
        <taxon>Mucorales</taxon>
        <taxon>Lichtheimiaceae</taxon>
        <taxon>Lichtheimia</taxon>
    </lineage>
</organism>
<dbReference type="PANTHER" id="PTHR24223">
    <property type="entry name" value="ATP-BINDING CASSETTE SUB-FAMILY C"/>
    <property type="match status" value="1"/>
</dbReference>
<dbReference type="STRING" id="1263082.A0A068RTA7"/>
<dbReference type="Proteomes" id="UP000027586">
    <property type="component" value="Unassembled WGS sequence"/>
</dbReference>
<keyword evidence="8 10" id="KW-0472">Membrane</keyword>
<dbReference type="Pfam" id="PF00005">
    <property type="entry name" value="ABC_tran"/>
    <property type="match status" value="2"/>
</dbReference>
<dbReference type="PROSITE" id="PS50929">
    <property type="entry name" value="ABC_TM1F"/>
    <property type="match status" value="2"/>
</dbReference>
<feature type="domain" description="ABC transporter" evidence="11">
    <location>
        <begin position="1303"/>
        <end position="1532"/>
    </location>
</feature>
<feature type="transmembrane region" description="Helical" evidence="10">
    <location>
        <begin position="1125"/>
        <end position="1145"/>
    </location>
</feature>
<dbReference type="FunFam" id="3.40.50.300:FF:000997">
    <property type="entry name" value="Multidrug resistance-associated protein 1"/>
    <property type="match status" value="1"/>
</dbReference>
<evidence type="ECO:0000313" key="13">
    <source>
        <dbReference type="EMBL" id="CDH53254.1"/>
    </source>
</evidence>
<dbReference type="GO" id="GO:0005524">
    <property type="term" value="F:ATP binding"/>
    <property type="evidence" value="ECO:0007669"/>
    <property type="project" value="UniProtKB-KW"/>
</dbReference>
<feature type="transmembrane region" description="Helical" evidence="10">
    <location>
        <begin position="546"/>
        <end position="568"/>
    </location>
</feature>
<dbReference type="InterPro" id="IPR017871">
    <property type="entry name" value="ABC_transporter-like_CS"/>
</dbReference>
<feature type="region of interest" description="Disordered" evidence="9">
    <location>
        <begin position="893"/>
        <end position="924"/>
    </location>
</feature>
<keyword evidence="2" id="KW-0813">Transport</keyword>
<dbReference type="GO" id="GO:0016887">
    <property type="term" value="F:ATP hydrolysis activity"/>
    <property type="evidence" value="ECO:0007669"/>
    <property type="project" value="InterPro"/>
</dbReference>
<feature type="domain" description="ABC transmembrane type-1" evidence="12">
    <location>
        <begin position="315"/>
        <end position="597"/>
    </location>
</feature>
<name>A0A068RTA7_9FUNG</name>
<dbReference type="FunFam" id="3.40.50.300:FF:000565">
    <property type="entry name" value="ABC bile acid transporter"/>
    <property type="match status" value="1"/>
</dbReference>
<dbReference type="SUPFAM" id="SSF52540">
    <property type="entry name" value="P-loop containing nucleoside triphosphate hydrolases"/>
    <property type="match status" value="2"/>
</dbReference>
<dbReference type="PROSITE" id="PS00211">
    <property type="entry name" value="ABC_TRANSPORTER_1"/>
    <property type="match status" value="1"/>
</dbReference>
<dbReference type="GO" id="GO:0140359">
    <property type="term" value="F:ABC-type transporter activity"/>
    <property type="evidence" value="ECO:0007669"/>
    <property type="project" value="InterPro"/>
</dbReference>
<feature type="transmembrane region" description="Helical" evidence="10">
    <location>
        <begin position="986"/>
        <end position="1005"/>
    </location>
</feature>
<keyword evidence="6" id="KW-0067">ATP-binding</keyword>
<protein>
    <submittedName>
        <fullName evidence="13">Abc bile acid</fullName>
    </submittedName>
</protein>
<feature type="domain" description="ABC transporter" evidence="11">
    <location>
        <begin position="638"/>
        <end position="871"/>
    </location>
</feature>
<dbReference type="InterPro" id="IPR003593">
    <property type="entry name" value="AAA+_ATPase"/>
</dbReference>